<organism evidence="1 2">
    <name type="scientific">Vibrio cidicii</name>
    <dbReference type="NCBI Taxonomy" id="1763883"/>
    <lineage>
        <taxon>Bacteria</taxon>
        <taxon>Pseudomonadati</taxon>
        <taxon>Pseudomonadota</taxon>
        <taxon>Gammaproteobacteria</taxon>
        <taxon>Vibrionales</taxon>
        <taxon>Vibrionaceae</taxon>
        <taxon>Vibrio</taxon>
    </lineage>
</organism>
<gene>
    <name evidence="1" type="ORF">ATY37_14120</name>
</gene>
<dbReference type="EMBL" id="LOBR01000031">
    <property type="protein sequence ID" value="KYN88955.1"/>
    <property type="molecule type" value="Genomic_DNA"/>
</dbReference>
<dbReference type="RefSeq" id="WP_025549138.1">
    <property type="nucleotide sequence ID" value="NZ_LOBR01000031.1"/>
</dbReference>
<dbReference type="AlphaFoldDB" id="A0A151KYZ4"/>
<protein>
    <submittedName>
        <fullName evidence="1">Uncharacterized protein</fullName>
    </submittedName>
</protein>
<sequence length="113" mass="13045">MDNLYAQEIEELWKQCGQIDLSETLDDLKRDIVKFSNMIVPCREWLADRNKLKNLKHSVDSYTIKHLAESDIGDWVPHSVFVLSAYLEGFELSKSKLRGDVYVVSTNIGAKKR</sequence>
<name>A0A151KYZ4_9VIBR</name>
<evidence type="ECO:0000313" key="2">
    <source>
        <dbReference type="Proteomes" id="UP000075346"/>
    </source>
</evidence>
<accession>A0A151KYZ4</accession>
<dbReference type="Proteomes" id="UP000075346">
    <property type="component" value="Unassembled WGS sequence"/>
</dbReference>
<comment type="caution">
    <text evidence="1">The sequence shown here is derived from an EMBL/GenBank/DDBJ whole genome shotgun (WGS) entry which is preliminary data.</text>
</comment>
<proteinExistence type="predicted"/>
<reference evidence="2" key="1">
    <citation type="submission" date="2015-12" db="EMBL/GenBank/DDBJ databases">
        <authorList>
            <person name="Shamseldin A."/>
            <person name="Moawad H."/>
            <person name="Abd El-Rahim W.M."/>
            <person name="Sadowsky M.J."/>
        </authorList>
    </citation>
    <scope>NUCLEOTIDE SEQUENCE [LARGE SCALE GENOMIC DNA]</scope>
    <source>
        <strain evidence="2">2538-88</strain>
    </source>
</reference>
<evidence type="ECO:0000313" key="1">
    <source>
        <dbReference type="EMBL" id="KYN88955.1"/>
    </source>
</evidence>